<proteinExistence type="predicted"/>
<reference evidence="1 2" key="1">
    <citation type="journal article" date="2021" name="BMC Biol.">
        <title>Horizontally acquired antibacterial genes associated with adaptive radiation of ladybird beetles.</title>
        <authorList>
            <person name="Li H.S."/>
            <person name="Tang X.F."/>
            <person name="Huang Y.H."/>
            <person name="Xu Z.Y."/>
            <person name="Chen M.L."/>
            <person name="Du X.Y."/>
            <person name="Qiu B.Y."/>
            <person name="Chen P.T."/>
            <person name="Zhang W."/>
            <person name="Slipinski A."/>
            <person name="Escalona H.E."/>
            <person name="Waterhouse R.M."/>
            <person name="Zwick A."/>
            <person name="Pang H."/>
        </authorList>
    </citation>
    <scope>NUCLEOTIDE SEQUENCE [LARGE SCALE GENOMIC DNA]</scope>
    <source>
        <strain evidence="1">SYSU2018</strain>
    </source>
</reference>
<dbReference type="AlphaFoldDB" id="A0ABD2N0I3"/>
<organism evidence="1 2">
    <name type="scientific">Cryptolaemus montrouzieri</name>
    <dbReference type="NCBI Taxonomy" id="559131"/>
    <lineage>
        <taxon>Eukaryota</taxon>
        <taxon>Metazoa</taxon>
        <taxon>Ecdysozoa</taxon>
        <taxon>Arthropoda</taxon>
        <taxon>Hexapoda</taxon>
        <taxon>Insecta</taxon>
        <taxon>Pterygota</taxon>
        <taxon>Neoptera</taxon>
        <taxon>Endopterygota</taxon>
        <taxon>Coleoptera</taxon>
        <taxon>Polyphaga</taxon>
        <taxon>Cucujiformia</taxon>
        <taxon>Coccinelloidea</taxon>
        <taxon>Coccinellidae</taxon>
        <taxon>Scymninae</taxon>
        <taxon>Scymnini</taxon>
        <taxon>Cryptolaemus</taxon>
    </lineage>
</organism>
<evidence type="ECO:0000313" key="1">
    <source>
        <dbReference type="EMBL" id="KAL3271931.1"/>
    </source>
</evidence>
<gene>
    <name evidence="1" type="ORF">HHI36_022401</name>
</gene>
<dbReference type="EMBL" id="JABFTP020000042">
    <property type="protein sequence ID" value="KAL3271931.1"/>
    <property type="molecule type" value="Genomic_DNA"/>
</dbReference>
<name>A0ABD2N0I3_9CUCU</name>
<sequence length="99" mass="11082">MQIFKVIDKLASSEVHAVLCVELNRLRKDDIIEVLIKFNQNLKFAFAQYTKNDEDNENDSNSLFDTIINGTVGTQDTGFIKESQVGTSQGTQATILNDL</sequence>
<dbReference type="Proteomes" id="UP001516400">
    <property type="component" value="Unassembled WGS sequence"/>
</dbReference>
<evidence type="ECO:0000313" key="2">
    <source>
        <dbReference type="Proteomes" id="UP001516400"/>
    </source>
</evidence>
<protein>
    <submittedName>
        <fullName evidence="1">Uncharacterized protein</fullName>
    </submittedName>
</protein>
<accession>A0ABD2N0I3</accession>
<keyword evidence="2" id="KW-1185">Reference proteome</keyword>
<comment type="caution">
    <text evidence="1">The sequence shown here is derived from an EMBL/GenBank/DDBJ whole genome shotgun (WGS) entry which is preliminary data.</text>
</comment>